<dbReference type="Proteomes" id="UP001219605">
    <property type="component" value="Chromosome"/>
</dbReference>
<protein>
    <submittedName>
        <fullName evidence="1">Uncharacterized protein</fullName>
    </submittedName>
</protein>
<organism evidence="1 2">
    <name type="scientific">Micromonospora cathayae</name>
    <dbReference type="NCBI Taxonomy" id="3028804"/>
    <lineage>
        <taxon>Bacteria</taxon>
        <taxon>Bacillati</taxon>
        <taxon>Actinomycetota</taxon>
        <taxon>Actinomycetes</taxon>
        <taxon>Micromonosporales</taxon>
        <taxon>Micromonosporaceae</taxon>
        <taxon>Micromonospora</taxon>
    </lineage>
</organism>
<keyword evidence="2" id="KW-1185">Reference proteome</keyword>
<evidence type="ECO:0000313" key="2">
    <source>
        <dbReference type="Proteomes" id="UP001219605"/>
    </source>
</evidence>
<dbReference type="EMBL" id="CP118615">
    <property type="protein sequence ID" value="WDZ87166.1"/>
    <property type="molecule type" value="Genomic_DNA"/>
</dbReference>
<gene>
    <name evidence="1" type="ORF">PVK37_12560</name>
</gene>
<accession>A0ABY7ZWG8</accession>
<sequence>MSIMRLVDRWVKGTVLVAAALAAVAFHHNHVTQPCAATQVGAGGMCVTVQHGGAA</sequence>
<evidence type="ECO:0000313" key="1">
    <source>
        <dbReference type="EMBL" id="WDZ87166.1"/>
    </source>
</evidence>
<dbReference type="RefSeq" id="WP_275034065.1">
    <property type="nucleotide sequence ID" value="NZ_CP118615.1"/>
</dbReference>
<proteinExistence type="predicted"/>
<name>A0ABY7ZWG8_9ACTN</name>
<reference evidence="1 2" key="1">
    <citation type="submission" date="2023-02" db="EMBL/GenBank/DDBJ databases">
        <authorList>
            <person name="Mo P."/>
        </authorList>
    </citation>
    <scope>NUCLEOTIDE SEQUENCE [LARGE SCALE GENOMIC DNA]</scope>
    <source>
        <strain evidence="1 2">HUAS 3</strain>
    </source>
</reference>